<evidence type="ECO:0000313" key="13">
    <source>
        <dbReference type="Proteomes" id="UP000638353"/>
    </source>
</evidence>
<dbReference type="CDD" id="cd02440">
    <property type="entry name" value="AdoMet_MTases"/>
    <property type="match status" value="1"/>
</dbReference>
<comment type="caution">
    <text evidence="12">The sequence shown here is derived from an EMBL/GenBank/DDBJ whole genome shotgun (WGS) entry which is preliminary data.</text>
</comment>
<comment type="similarity">
    <text evidence="2">Belongs to the methyltransferase superfamily. L-isoaspartyl/D-aspartyl protein methyltransferase family.</text>
</comment>
<dbReference type="InterPro" id="IPR000682">
    <property type="entry name" value="PCMT"/>
</dbReference>
<keyword evidence="6" id="KW-0489">Methyltransferase</keyword>
<evidence type="ECO:0000256" key="4">
    <source>
        <dbReference type="ARBA" id="ARBA00013346"/>
    </source>
</evidence>
<gene>
    <name evidence="12" type="primary">pcm</name>
    <name evidence="12" type="ORF">GCM10010334_10030</name>
</gene>
<keyword evidence="8" id="KW-0949">S-adenosyl-L-methionine</keyword>
<dbReference type="Gene3D" id="3.40.50.150">
    <property type="entry name" value="Vaccinia Virus protein VP39"/>
    <property type="match status" value="1"/>
</dbReference>
<dbReference type="AlphaFoldDB" id="A0A918WTJ5"/>
<comment type="subcellular location">
    <subcellularLocation>
        <location evidence="1">Cytoplasm</location>
    </subcellularLocation>
</comment>
<keyword evidence="5" id="KW-0963">Cytoplasm</keyword>
<dbReference type="EC" id="2.1.1.77" evidence="3"/>
<evidence type="ECO:0000256" key="6">
    <source>
        <dbReference type="ARBA" id="ARBA00022603"/>
    </source>
</evidence>
<proteinExistence type="inferred from homology"/>
<dbReference type="GO" id="GO:0032259">
    <property type="term" value="P:methylation"/>
    <property type="evidence" value="ECO:0007669"/>
    <property type="project" value="UniProtKB-KW"/>
</dbReference>
<evidence type="ECO:0000256" key="3">
    <source>
        <dbReference type="ARBA" id="ARBA00011890"/>
    </source>
</evidence>
<dbReference type="EMBL" id="BMVC01000002">
    <property type="protein sequence ID" value="GHC82087.1"/>
    <property type="molecule type" value="Genomic_DNA"/>
</dbReference>
<dbReference type="PANTHER" id="PTHR11579:SF0">
    <property type="entry name" value="PROTEIN-L-ISOASPARTATE(D-ASPARTATE) O-METHYLTRANSFERASE"/>
    <property type="match status" value="1"/>
</dbReference>
<sequence>MIGNPLAQALFKQLIAAGKLPEEWRSAYSAVLRETFVPTVAWAVPDGPAPGYGIDRDHDADAWSRAVYSDASIVTQLDGGTGDLLTGKGNPTSSLSAPRAVFNALDALGIEAGHRVFEVGTGTGWTTSLLSSRLGSRNVFSVEVDEQVAAAAAANISRAGYTPTLIVGDGADGLPDAAPFDRVHSTCAVETIPYAWVRDTRPGGVIVTPWTPTYGDGLLARLVVTGDGRAFGRFPTTASYMMMRAQDRHASWSPHHTDEAHQTTTTLDPRTIAHAPQGAALFIASTVRDVVAFATPDADGGFSLLLAEAGRANGAWAAVDYTPDASQFEVTWFGERALWDEVSAAYFQWVAWGQPERERFGITVAPEGQFVWVDHPRHTPSMRPL</sequence>
<dbReference type="Pfam" id="PF01135">
    <property type="entry name" value="PCMT"/>
    <property type="match status" value="1"/>
</dbReference>
<evidence type="ECO:0000256" key="10">
    <source>
        <dbReference type="ARBA" id="ARBA00031323"/>
    </source>
</evidence>
<dbReference type="RefSeq" id="WP_189822229.1">
    <property type="nucleotide sequence ID" value="NZ_BMVC01000002.1"/>
</dbReference>
<accession>A0A918WTJ5</accession>
<reference evidence="12" key="2">
    <citation type="submission" date="2020-09" db="EMBL/GenBank/DDBJ databases">
        <authorList>
            <person name="Sun Q."/>
            <person name="Ohkuma M."/>
        </authorList>
    </citation>
    <scope>NUCLEOTIDE SEQUENCE</scope>
    <source>
        <strain evidence="12">JCM 4637</strain>
    </source>
</reference>
<dbReference type="PANTHER" id="PTHR11579">
    <property type="entry name" value="PROTEIN-L-ISOASPARTATE O-METHYLTRANSFERASE"/>
    <property type="match status" value="1"/>
</dbReference>
<evidence type="ECO:0000256" key="1">
    <source>
        <dbReference type="ARBA" id="ARBA00004496"/>
    </source>
</evidence>
<evidence type="ECO:0000313" key="12">
    <source>
        <dbReference type="EMBL" id="GHC82087.1"/>
    </source>
</evidence>
<evidence type="ECO:0000256" key="5">
    <source>
        <dbReference type="ARBA" id="ARBA00022490"/>
    </source>
</evidence>
<dbReference type="SUPFAM" id="SSF53335">
    <property type="entry name" value="S-adenosyl-L-methionine-dependent methyltransferases"/>
    <property type="match status" value="1"/>
</dbReference>
<dbReference type="InterPro" id="IPR029063">
    <property type="entry name" value="SAM-dependent_MTases_sf"/>
</dbReference>
<reference evidence="12" key="1">
    <citation type="journal article" date="2014" name="Int. J. Syst. Evol. Microbiol.">
        <title>Complete genome sequence of Corynebacterium casei LMG S-19264T (=DSM 44701T), isolated from a smear-ripened cheese.</title>
        <authorList>
            <consortium name="US DOE Joint Genome Institute (JGI-PGF)"/>
            <person name="Walter F."/>
            <person name="Albersmeier A."/>
            <person name="Kalinowski J."/>
            <person name="Ruckert C."/>
        </authorList>
    </citation>
    <scope>NUCLEOTIDE SEQUENCE</scope>
    <source>
        <strain evidence="12">JCM 4637</strain>
    </source>
</reference>
<name>A0A918WTJ5_9ACTN</name>
<evidence type="ECO:0000256" key="9">
    <source>
        <dbReference type="ARBA" id="ARBA00030757"/>
    </source>
</evidence>
<dbReference type="GO" id="GO:0005737">
    <property type="term" value="C:cytoplasm"/>
    <property type="evidence" value="ECO:0007669"/>
    <property type="project" value="UniProtKB-SubCell"/>
</dbReference>
<keyword evidence="7" id="KW-0808">Transferase</keyword>
<dbReference type="Proteomes" id="UP000638353">
    <property type="component" value="Unassembled WGS sequence"/>
</dbReference>
<protein>
    <recommendedName>
        <fullName evidence="4">Protein-L-isoaspartate O-methyltransferase</fullName>
        <ecNumber evidence="3">2.1.1.77</ecNumber>
    </recommendedName>
    <alternativeName>
        <fullName evidence="11">L-isoaspartyl protein carboxyl methyltransferase</fullName>
    </alternativeName>
    <alternativeName>
        <fullName evidence="9">Protein L-isoaspartyl methyltransferase</fullName>
    </alternativeName>
    <alternativeName>
        <fullName evidence="10">Protein-beta-aspartate methyltransferase</fullName>
    </alternativeName>
</protein>
<evidence type="ECO:0000256" key="11">
    <source>
        <dbReference type="ARBA" id="ARBA00031350"/>
    </source>
</evidence>
<evidence type="ECO:0000256" key="8">
    <source>
        <dbReference type="ARBA" id="ARBA00022691"/>
    </source>
</evidence>
<evidence type="ECO:0000256" key="2">
    <source>
        <dbReference type="ARBA" id="ARBA00005369"/>
    </source>
</evidence>
<dbReference type="GO" id="GO:0004719">
    <property type="term" value="F:protein-L-isoaspartate (D-aspartate) O-methyltransferase activity"/>
    <property type="evidence" value="ECO:0007669"/>
    <property type="project" value="UniProtKB-EC"/>
</dbReference>
<evidence type="ECO:0000256" key="7">
    <source>
        <dbReference type="ARBA" id="ARBA00022679"/>
    </source>
</evidence>
<organism evidence="12 13">
    <name type="scientific">Streptomyces finlayi</name>
    <dbReference type="NCBI Taxonomy" id="67296"/>
    <lineage>
        <taxon>Bacteria</taxon>
        <taxon>Bacillati</taxon>
        <taxon>Actinomycetota</taxon>
        <taxon>Actinomycetes</taxon>
        <taxon>Kitasatosporales</taxon>
        <taxon>Streptomycetaceae</taxon>
        <taxon>Streptomyces</taxon>
    </lineage>
</organism>